<dbReference type="EMBL" id="CAJVCH010008410">
    <property type="protein sequence ID" value="CAG7663402.1"/>
    <property type="molecule type" value="Genomic_DNA"/>
</dbReference>
<organism evidence="2 3">
    <name type="scientific">Allacma fusca</name>
    <dbReference type="NCBI Taxonomy" id="39272"/>
    <lineage>
        <taxon>Eukaryota</taxon>
        <taxon>Metazoa</taxon>
        <taxon>Ecdysozoa</taxon>
        <taxon>Arthropoda</taxon>
        <taxon>Hexapoda</taxon>
        <taxon>Collembola</taxon>
        <taxon>Symphypleona</taxon>
        <taxon>Sminthuridae</taxon>
        <taxon>Allacma</taxon>
    </lineage>
</organism>
<accession>A0A8J2JNC9</accession>
<evidence type="ECO:0000256" key="1">
    <source>
        <dbReference type="SAM" id="MobiDB-lite"/>
    </source>
</evidence>
<gene>
    <name evidence="2" type="ORF">AFUS01_LOCUS1511</name>
</gene>
<evidence type="ECO:0000313" key="3">
    <source>
        <dbReference type="Proteomes" id="UP000708208"/>
    </source>
</evidence>
<comment type="caution">
    <text evidence="2">The sequence shown here is derived from an EMBL/GenBank/DDBJ whole genome shotgun (WGS) entry which is preliminary data.</text>
</comment>
<evidence type="ECO:0000313" key="2">
    <source>
        <dbReference type="EMBL" id="CAG7663402.1"/>
    </source>
</evidence>
<keyword evidence="3" id="KW-1185">Reference proteome</keyword>
<name>A0A8J2JNC9_9HEXA</name>
<protein>
    <submittedName>
        <fullName evidence="2">Uncharacterized protein</fullName>
    </submittedName>
</protein>
<sequence length="93" mass="10449">MKPKPQQLCLRKLPRRSRHRILKELRHGGQCAVTEEILSATLVNPTIHRSTKVSSNVQIQNAYLAEPENEENQESADTVCDNSQVGRTTIEGV</sequence>
<proteinExistence type="predicted"/>
<dbReference type="Proteomes" id="UP000708208">
    <property type="component" value="Unassembled WGS sequence"/>
</dbReference>
<reference evidence="2" key="1">
    <citation type="submission" date="2021-06" db="EMBL/GenBank/DDBJ databases">
        <authorList>
            <person name="Hodson N. C."/>
            <person name="Mongue J. A."/>
            <person name="Jaron S. K."/>
        </authorList>
    </citation>
    <scope>NUCLEOTIDE SEQUENCE</scope>
</reference>
<dbReference type="AlphaFoldDB" id="A0A8J2JNC9"/>
<feature type="region of interest" description="Disordered" evidence="1">
    <location>
        <begin position="66"/>
        <end position="93"/>
    </location>
</feature>